<dbReference type="Proteomes" id="UP000095395">
    <property type="component" value="Unassembled WGS sequence"/>
</dbReference>
<dbReference type="CDD" id="cd07377">
    <property type="entry name" value="WHTH_GntR"/>
    <property type="match status" value="1"/>
</dbReference>
<sequence>MHIILNHSSMVPIYEQLMEQIKSDIIQSELKEGEALPSVRTLAGELRISALTVKKAYDKLEEEGFVTTVHGKGTYVSASDKQLALEARQKAIEDDFDKVIDRAISMGMSKEEISEVVKLILDEK</sequence>
<evidence type="ECO:0000313" key="5">
    <source>
        <dbReference type="EMBL" id="CUO45869.1"/>
    </source>
</evidence>
<evidence type="ECO:0000256" key="1">
    <source>
        <dbReference type="ARBA" id="ARBA00023015"/>
    </source>
</evidence>
<dbReference type="AlphaFoldDB" id="A0A174FB36"/>
<dbReference type="PRINTS" id="PR00035">
    <property type="entry name" value="HTHGNTR"/>
</dbReference>
<evidence type="ECO:0000259" key="4">
    <source>
        <dbReference type="PROSITE" id="PS50949"/>
    </source>
</evidence>
<feature type="domain" description="HTH gntR-type" evidence="4">
    <location>
        <begin position="11"/>
        <end position="79"/>
    </location>
</feature>
<dbReference type="SMART" id="SM00345">
    <property type="entry name" value="HTH_GNTR"/>
    <property type="match status" value="1"/>
</dbReference>
<organism evidence="5 6">
    <name type="scientific">Roseburia inulinivorans</name>
    <dbReference type="NCBI Taxonomy" id="360807"/>
    <lineage>
        <taxon>Bacteria</taxon>
        <taxon>Bacillati</taxon>
        <taxon>Bacillota</taxon>
        <taxon>Clostridia</taxon>
        <taxon>Lachnospirales</taxon>
        <taxon>Lachnospiraceae</taxon>
        <taxon>Roseburia</taxon>
    </lineage>
</organism>
<keyword evidence="1" id="KW-0805">Transcription regulation</keyword>
<dbReference type="GO" id="GO:0003700">
    <property type="term" value="F:DNA-binding transcription factor activity"/>
    <property type="evidence" value="ECO:0007669"/>
    <property type="project" value="InterPro"/>
</dbReference>
<dbReference type="InterPro" id="IPR036390">
    <property type="entry name" value="WH_DNA-bd_sf"/>
</dbReference>
<dbReference type="PROSITE" id="PS50949">
    <property type="entry name" value="HTH_GNTR"/>
    <property type="match status" value="1"/>
</dbReference>
<name>A0A174FB36_9FIRM</name>
<gene>
    <name evidence="5" type="primary">yvoA_3</name>
    <name evidence="5" type="ORF">ERS852392_03232</name>
</gene>
<dbReference type="PANTHER" id="PTHR38445:SF7">
    <property type="entry name" value="GNTR-FAMILY TRANSCRIPTIONAL REGULATOR"/>
    <property type="match status" value="1"/>
</dbReference>
<dbReference type="InterPro" id="IPR000524">
    <property type="entry name" value="Tscrpt_reg_HTH_GntR"/>
</dbReference>
<dbReference type="InterPro" id="IPR036388">
    <property type="entry name" value="WH-like_DNA-bd_sf"/>
</dbReference>
<dbReference type="SUPFAM" id="SSF46785">
    <property type="entry name" value="Winged helix' DNA-binding domain"/>
    <property type="match status" value="1"/>
</dbReference>
<keyword evidence="3" id="KW-0804">Transcription</keyword>
<protein>
    <submittedName>
        <fullName evidence="5">HTH-type transcriptional repressor yvoA</fullName>
    </submittedName>
</protein>
<accession>A0A174FB36</accession>
<dbReference type="EMBL" id="CYYR01000032">
    <property type="protein sequence ID" value="CUO45869.1"/>
    <property type="molecule type" value="Genomic_DNA"/>
</dbReference>
<dbReference type="PANTHER" id="PTHR38445">
    <property type="entry name" value="HTH-TYPE TRANSCRIPTIONAL REPRESSOR YTRA"/>
    <property type="match status" value="1"/>
</dbReference>
<dbReference type="RefSeq" id="WP_055303223.1">
    <property type="nucleotide sequence ID" value="NZ_CYYR01000032.1"/>
</dbReference>
<dbReference type="GO" id="GO:0003677">
    <property type="term" value="F:DNA binding"/>
    <property type="evidence" value="ECO:0007669"/>
    <property type="project" value="UniProtKB-KW"/>
</dbReference>
<evidence type="ECO:0000256" key="2">
    <source>
        <dbReference type="ARBA" id="ARBA00023125"/>
    </source>
</evidence>
<reference evidence="5 6" key="1">
    <citation type="submission" date="2015-09" db="EMBL/GenBank/DDBJ databases">
        <authorList>
            <consortium name="Pathogen Informatics"/>
        </authorList>
    </citation>
    <scope>NUCLEOTIDE SEQUENCE [LARGE SCALE GENOMIC DNA]</scope>
    <source>
        <strain evidence="5 6">2789STDY5608835</strain>
    </source>
</reference>
<evidence type="ECO:0000313" key="6">
    <source>
        <dbReference type="Proteomes" id="UP000095395"/>
    </source>
</evidence>
<keyword evidence="2" id="KW-0238">DNA-binding</keyword>
<dbReference type="Gene3D" id="1.10.10.10">
    <property type="entry name" value="Winged helix-like DNA-binding domain superfamily/Winged helix DNA-binding domain"/>
    <property type="match status" value="1"/>
</dbReference>
<evidence type="ECO:0000256" key="3">
    <source>
        <dbReference type="ARBA" id="ARBA00023163"/>
    </source>
</evidence>
<proteinExistence type="predicted"/>
<dbReference type="Pfam" id="PF00392">
    <property type="entry name" value="GntR"/>
    <property type="match status" value="1"/>
</dbReference>